<organism evidence="2 3">
    <name type="scientific">Eptatretus burgeri</name>
    <name type="common">Inshore hagfish</name>
    <dbReference type="NCBI Taxonomy" id="7764"/>
    <lineage>
        <taxon>Eukaryota</taxon>
        <taxon>Metazoa</taxon>
        <taxon>Chordata</taxon>
        <taxon>Craniata</taxon>
        <taxon>Vertebrata</taxon>
        <taxon>Cyclostomata</taxon>
        <taxon>Myxini</taxon>
        <taxon>Myxiniformes</taxon>
        <taxon>Myxinidae</taxon>
        <taxon>Eptatretinae</taxon>
        <taxon>Eptatretus</taxon>
    </lineage>
</organism>
<evidence type="ECO:0000256" key="1">
    <source>
        <dbReference type="SAM" id="MobiDB-lite"/>
    </source>
</evidence>
<keyword evidence="3" id="KW-1185">Reference proteome</keyword>
<accession>A0A8C4R3Z8</accession>
<protein>
    <submittedName>
        <fullName evidence="2">Uncharacterized protein</fullName>
    </submittedName>
</protein>
<reference evidence="2" key="2">
    <citation type="submission" date="2025-09" db="UniProtKB">
        <authorList>
            <consortium name="Ensembl"/>
        </authorList>
    </citation>
    <scope>IDENTIFICATION</scope>
</reference>
<dbReference type="Proteomes" id="UP000694388">
    <property type="component" value="Unplaced"/>
</dbReference>
<reference evidence="2" key="1">
    <citation type="submission" date="2025-08" db="UniProtKB">
        <authorList>
            <consortium name="Ensembl"/>
        </authorList>
    </citation>
    <scope>IDENTIFICATION</scope>
</reference>
<sequence length="208" mass="22777">MPTPAGSPMLRRSKSRSQTKRVPSPTHIGKHGRFSRRGSSDMAELDPLYGRRSHSQHALLSHSQHALLSECPPEHSNSHMDPPLREVKSQISTISMATFNTTLASFNVGYSDSFVEHMRRLCSQTAIPELSHEPLACANLPRSLTDSCLAYSDMVSLPHVGTVQSSVGTFVLTDGSLNLKVCACEACFTKIINHKPWGITSCSSVIYI</sequence>
<proteinExistence type="predicted"/>
<name>A0A8C4R3Z8_EPTBU</name>
<dbReference type="Ensembl" id="ENSEBUT00000025124.1">
    <property type="protein sequence ID" value="ENSEBUP00000024547.1"/>
    <property type="gene ID" value="ENSEBUG00000015145.1"/>
</dbReference>
<dbReference type="AlphaFoldDB" id="A0A8C4R3Z8"/>
<evidence type="ECO:0000313" key="2">
    <source>
        <dbReference type="Ensembl" id="ENSEBUP00000024547.1"/>
    </source>
</evidence>
<evidence type="ECO:0000313" key="3">
    <source>
        <dbReference type="Proteomes" id="UP000694388"/>
    </source>
</evidence>
<dbReference type="GeneTree" id="ENSGT00640000091496"/>
<feature type="region of interest" description="Disordered" evidence="1">
    <location>
        <begin position="1"/>
        <end position="41"/>
    </location>
</feature>